<dbReference type="InterPro" id="IPR016286">
    <property type="entry name" value="FUC_metazoa-typ"/>
</dbReference>
<gene>
    <name evidence="8" type="ORF">I5M32_14450</name>
</gene>
<dbReference type="SUPFAM" id="SSF51445">
    <property type="entry name" value="(Trans)glycosidases"/>
    <property type="match status" value="1"/>
</dbReference>
<dbReference type="PRINTS" id="PR00741">
    <property type="entry name" value="GLHYDRLASE29"/>
</dbReference>
<dbReference type="EMBL" id="JAEHFY010000023">
    <property type="protein sequence ID" value="MBK0384166.1"/>
    <property type="molecule type" value="Genomic_DNA"/>
</dbReference>
<comment type="caution">
    <text evidence="8">The sequence shown here is derived from an EMBL/GenBank/DDBJ whole genome shotgun (WGS) entry which is preliminary data.</text>
</comment>
<name>A0ABS1BMT3_9SPHI</name>
<evidence type="ECO:0000313" key="8">
    <source>
        <dbReference type="EMBL" id="MBK0384166.1"/>
    </source>
</evidence>
<organism evidence="8 9">
    <name type="scientific">Pedobacter segetis</name>
    <dbReference type="NCBI Taxonomy" id="2793069"/>
    <lineage>
        <taxon>Bacteria</taxon>
        <taxon>Pseudomonadati</taxon>
        <taxon>Bacteroidota</taxon>
        <taxon>Sphingobacteriia</taxon>
        <taxon>Sphingobacteriales</taxon>
        <taxon>Sphingobacteriaceae</taxon>
        <taxon>Pedobacter</taxon>
    </lineage>
</organism>
<dbReference type="InterPro" id="IPR017853">
    <property type="entry name" value="GH"/>
</dbReference>
<evidence type="ECO:0000256" key="6">
    <source>
        <dbReference type="ARBA" id="ARBA00023295"/>
    </source>
</evidence>
<evidence type="ECO:0000256" key="4">
    <source>
        <dbReference type="ARBA" id="ARBA00022729"/>
    </source>
</evidence>
<dbReference type="PIRSF" id="PIRSF001092">
    <property type="entry name" value="Alpha-L-fucosidase"/>
    <property type="match status" value="1"/>
</dbReference>
<protein>
    <recommendedName>
        <fullName evidence="3">alpha-L-fucosidase</fullName>
        <ecNumber evidence="3">3.2.1.51</ecNumber>
    </recommendedName>
</protein>
<evidence type="ECO:0000256" key="5">
    <source>
        <dbReference type="ARBA" id="ARBA00022801"/>
    </source>
</evidence>
<evidence type="ECO:0000256" key="3">
    <source>
        <dbReference type="ARBA" id="ARBA00012662"/>
    </source>
</evidence>
<dbReference type="PANTHER" id="PTHR10030">
    <property type="entry name" value="ALPHA-L-FUCOSIDASE"/>
    <property type="match status" value="1"/>
</dbReference>
<keyword evidence="6" id="KW-0326">Glycosidase</keyword>
<proteinExistence type="inferred from homology"/>
<feature type="domain" description="Glycoside hydrolase family 29 N-terminal" evidence="7">
    <location>
        <begin position="42"/>
        <end position="403"/>
    </location>
</feature>
<evidence type="ECO:0000256" key="1">
    <source>
        <dbReference type="ARBA" id="ARBA00004071"/>
    </source>
</evidence>
<dbReference type="InterPro" id="IPR000933">
    <property type="entry name" value="Glyco_hydro_29"/>
</dbReference>
<keyword evidence="4" id="KW-0732">Signal</keyword>
<comment type="similarity">
    <text evidence="2">Belongs to the glycosyl hydrolase 29 family.</text>
</comment>
<dbReference type="RefSeq" id="WP_200587626.1">
    <property type="nucleotide sequence ID" value="NZ_JAEHFY010000023.1"/>
</dbReference>
<dbReference type="Pfam" id="PF01120">
    <property type="entry name" value="Alpha_L_fucos"/>
    <property type="match status" value="1"/>
</dbReference>
<keyword evidence="5" id="KW-0378">Hydrolase</keyword>
<comment type="function">
    <text evidence="1">Alpha-L-fucosidase is responsible for hydrolyzing the alpha-1,6-linked fucose joined to the reducing-end N-acetylglucosamine of the carbohydrate moieties of glycoproteins.</text>
</comment>
<sequence length="493" mass="56465">MFFSLFFVAQTDIYAQKTKNNEEVKQQHEQIGIVQNNSVKYQHTQHPDAQWFSNAGFGMFIHWGISSIKEIDLSWPMMTGTQIGWSKNKLDQDSIDRFIAKGNFFAGNNCEKSNSCITPSEYWEQAKSFNPSQYDPEAWAKAAKAAGMTYMVLTTKHHDGFALWPSKYGDFNTKNFMGGRDLVKPFVDACRKYGLKVGLYFSGPDWYFSRDYQSFLYPGIATKYKNIPFVDYNLKPRYIDKDELEKQAHYDSLAVFVKGQITELLSNYGKIDMIWFDGRPSIPSGNSAWKKSITMEEIRKLQPGIVVSPRFFGYGDYKTFESDQNLPKEKQDQWAELCTTVANSGWGFTKNPLKPANKLLTDLILCRSRNTNYLLNFGPNKNGVFSAGMNERLKYFEDWMKIYKTSLFKVTALNDNESASVPATTDGASFRYLFILPNQSAKFIDFSTPLKVRKVVLMSNNQPINYQTQNGKITIPISGMPVSDKIQVLRVEM</sequence>
<accession>A0ABS1BMT3</accession>
<evidence type="ECO:0000259" key="7">
    <source>
        <dbReference type="Pfam" id="PF01120"/>
    </source>
</evidence>
<dbReference type="InterPro" id="IPR057739">
    <property type="entry name" value="Glyco_hydro_29_N"/>
</dbReference>
<dbReference type="Gene3D" id="3.20.20.80">
    <property type="entry name" value="Glycosidases"/>
    <property type="match status" value="1"/>
</dbReference>
<dbReference type="PANTHER" id="PTHR10030:SF37">
    <property type="entry name" value="ALPHA-L-FUCOSIDASE-RELATED"/>
    <property type="match status" value="1"/>
</dbReference>
<dbReference type="Proteomes" id="UP000660024">
    <property type="component" value="Unassembled WGS sequence"/>
</dbReference>
<reference evidence="8 9" key="1">
    <citation type="submission" date="2020-12" db="EMBL/GenBank/DDBJ databases">
        <title>Bacterial novel species Pedobacter sp. SD-b isolated from soil.</title>
        <authorList>
            <person name="Jung H.-Y."/>
        </authorList>
    </citation>
    <scope>NUCLEOTIDE SEQUENCE [LARGE SCALE GENOMIC DNA]</scope>
    <source>
        <strain evidence="8 9">SD-b</strain>
    </source>
</reference>
<dbReference type="EC" id="3.2.1.51" evidence="3"/>
<keyword evidence="9" id="KW-1185">Reference proteome</keyword>
<dbReference type="SMART" id="SM00812">
    <property type="entry name" value="Alpha_L_fucos"/>
    <property type="match status" value="1"/>
</dbReference>
<evidence type="ECO:0000313" key="9">
    <source>
        <dbReference type="Proteomes" id="UP000660024"/>
    </source>
</evidence>
<evidence type="ECO:0000256" key="2">
    <source>
        <dbReference type="ARBA" id="ARBA00007951"/>
    </source>
</evidence>